<sequence length="300" mass="34638">MDGKALYSYKKSNRPSECVHISNLGRRCYFGSEEDLLIELQAFGKINELQLGENSNSFVVFEDLPASIRFYEHCMQAHAGMPVLIGGRRVKVDYSERVEIVKNVVYERFEENEQVLSEKGLVLLRDFISEQEAVELLDWINTQGVWETKLNRRVQHYGYSFDYSNKIISSRWERDIPPILSNLMERMATLKLITELPDQVTINEYEAGKGIGPHIDSHHTLGDEISVISLGSGILMDFYQLKALESEDSRGCNTRKYQRVAKKPVYVPENSLYIMKDEIRFSWEHGIKSRKFDIIQGGKI</sequence>
<dbReference type="InterPro" id="IPR012677">
    <property type="entry name" value="Nucleotide-bd_a/b_plait_sf"/>
</dbReference>
<dbReference type="PROSITE" id="PS50102">
    <property type="entry name" value="RRM"/>
    <property type="match status" value="1"/>
</dbReference>
<dbReference type="AlphaFoldDB" id="A0A9D5HVA7"/>
<protein>
    <submittedName>
        <fullName evidence="3">AlkB domain-containing protein</fullName>
    </submittedName>
</protein>
<accession>A0A9D5HVA7</accession>
<dbReference type="PANTHER" id="PTHR12463:SF1">
    <property type="entry name" value="2-OXOGLUTARATE AND FE-DEPENDENT OXYGENASE FAMILY PROTEIN"/>
    <property type="match status" value="1"/>
</dbReference>
<feature type="domain" description="RRM" evidence="2">
    <location>
        <begin position="17"/>
        <end position="97"/>
    </location>
</feature>
<comment type="caution">
    <text evidence="3">The sequence shown here is derived from an EMBL/GenBank/DDBJ whole genome shotgun (WGS) entry which is preliminary data.</text>
</comment>
<dbReference type="Pfam" id="PF13532">
    <property type="entry name" value="2OG-FeII_Oxy_2"/>
    <property type="match status" value="1"/>
</dbReference>
<dbReference type="GO" id="GO:0016491">
    <property type="term" value="F:oxidoreductase activity"/>
    <property type="evidence" value="ECO:0007669"/>
    <property type="project" value="TreeGrafter"/>
</dbReference>
<organism evidence="3">
    <name type="scientific">Cryptosporidium canis</name>
    <dbReference type="NCBI Taxonomy" id="195482"/>
    <lineage>
        <taxon>Eukaryota</taxon>
        <taxon>Sar</taxon>
        <taxon>Alveolata</taxon>
        <taxon>Apicomplexa</taxon>
        <taxon>Conoidasida</taxon>
        <taxon>Coccidia</taxon>
        <taxon>Eucoccidiorida</taxon>
        <taxon>Eimeriorina</taxon>
        <taxon>Cryptosporidiidae</taxon>
        <taxon>Cryptosporidium</taxon>
    </lineage>
</organism>
<proteinExistence type="predicted"/>
<dbReference type="SUPFAM" id="SSF54928">
    <property type="entry name" value="RNA-binding domain, RBD"/>
    <property type="match status" value="1"/>
</dbReference>
<gene>
    <name evidence="3" type="ORF">OJ253_1442</name>
</gene>
<dbReference type="InterPro" id="IPR000504">
    <property type="entry name" value="RRM_dom"/>
</dbReference>
<dbReference type="Gene3D" id="2.60.120.590">
    <property type="entry name" value="Alpha-ketoglutarate-dependent dioxygenase AlkB-like"/>
    <property type="match status" value="1"/>
</dbReference>
<dbReference type="GO" id="GO:0070988">
    <property type="term" value="P:demethylation"/>
    <property type="evidence" value="ECO:0007669"/>
    <property type="project" value="InterPro"/>
</dbReference>
<dbReference type="InterPro" id="IPR032857">
    <property type="entry name" value="ALKBH4"/>
</dbReference>
<dbReference type="InterPro" id="IPR027450">
    <property type="entry name" value="AlkB-like"/>
</dbReference>
<dbReference type="PANTHER" id="PTHR12463">
    <property type="entry name" value="OXYGENASE-RELATED"/>
    <property type="match status" value="1"/>
</dbReference>
<dbReference type="Proteomes" id="UP001067231">
    <property type="component" value="Unassembled WGS sequence"/>
</dbReference>
<dbReference type="GO" id="GO:0032451">
    <property type="term" value="F:demethylase activity"/>
    <property type="evidence" value="ECO:0007669"/>
    <property type="project" value="TreeGrafter"/>
</dbReference>
<evidence type="ECO:0000256" key="1">
    <source>
        <dbReference type="PROSITE-ProRule" id="PRU00176"/>
    </source>
</evidence>
<dbReference type="OrthoDB" id="271595at2759"/>
<evidence type="ECO:0000313" key="3">
    <source>
        <dbReference type="EMBL" id="KAJ1609729.1"/>
    </source>
</evidence>
<dbReference type="SUPFAM" id="SSF51197">
    <property type="entry name" value="Clavaminate synthase-like"/>
    <property type="match status" value="1"/>
</dbReference>
<dbReference type="GO" id="GO:0003723">
    <property type="term" value="F:RNA binding"/>
    <property type="evidence" value="ECO:0007669"/>
    <property type="project" value="UniProtKB-UniRule"/>
</dbReference>
<dbReference type="Gene3D" id="3.30.70.330">
    <property type="match status" value="1"/>
</dbReference>
<dbReference type="InterPro" id="IPR037151">
    <property type="entry name" value="AlkB-like_sf"/>
</dbReference>
<keyword evidence="1" id="KW-0694">RNA-binding</keyword>
<dbReference type="EMBL" id="JAPCXC010000031">
    <property type="protein sequence ID" value="KAJ1609729.1"/>
    <property type="molecule type" value="Genomic_DNA"/>
</dbReference>
<name>A0A9D5HVA7_9CRYT</name>
<evidence type="ECO:0000259" key="2">
    <source>
        <dbReference type="PROSITE" id="PS50102"/>
    </source>
</evidence>
<dbReference type="InterPro" id="IPR035979">
    <property type="entry name" value="RBD_domain_sf"/>
</dbReference>
<reference evidence="3" key="1">
    <citation type="submission" date="2022-10" db="EMBL/GenBank/DDBJ databases">
        <title>Adaptive evolution leads to modifications in subtelomeric GC content in a zoonotic Cryptosporidium species.</title>
        <authorList>
            <person name="Li J."/>
            <person name="Feng Y."/>
            <person name="Xiao L."/>
        </authorList>
    </citation>
    <scope>NUCLEOTIDE SEQUENCE</scope>
    <source>
        <strain evidence="3">33844</strain>
    </source>
</reference>